<evidence type="ECO:0000313" key="1">
    <source>
        <dbReference type="EMBL" id="OGD57334.1"/>
    </source>
</evidence>
<accession>A0A1F5DQK4</accession>
<dbReference type="EMBL" id="MEZT01000003">
    <property type="protein sequence ID" value="OGD57334.1"/>
    <property type="molecule type" value="Genomic_DNA"/>
</dbReference>
<proteinExistence type="predicted"/>
<sequence>MIKTKLIAKYSDQTLISHNPFGFTFDFAQQIPQMNMMKILSRIAMSPEHVKAFSEALADNLKKYEAQFGEITLTRKMREEAGGPKKIGFHIQEKN</sequence>
<evidence type="ECO:0008006" key="3">
    <source>
        <dbReference type="Google" id="ProtNLM"/>
    </source>
</evidence>
<reference evidence="1 2" key="1">
    <citation type="journal article" date="2016" name="Nat. Commun.">
        <title>Thousands of microbial genomes shed light on interconnected biogeochemical processes in an aquifer system.</title>
        <authorList>
            <person name="Anantharaman K."/>
            <person name="Brown C.T."/>
            <person name="Hug L.A."/>
            <person name="Sharon I."/>
            <person name="Castelle C.J."/>
            <person name="Probst A.J."/>
            <person name="Thomas B.C."/>
            <person name="Singh A."/>
            <person name="Wilkins M.J."/>
            <person name="Karaoz U."/>
            <person name="Brodie E.L."/>
            <person name="Williams K.H."/>
            <person name="Hubbard S.S."/>
            <person name="Banfield J.F."/>
        </authorList>
    </citation>
    <scope>NUCLEOTIDE SEQUENCE [LARGE SCALE GENOMIC DNA]</scope>
</reference>
<evidence type="ECO:0000313" key="2">
    <source>
        <dbReference type="Proteomes" id="UP000178764"/>
    </source>
</evidence>
<dbReference type="InterPro" id="IPR021857">
    <property type="entry name" value="DUF3467"/>
</dbReference>
<protein>
    <recommendedName>
        <fullName evidence="3">DUF3467 domain-containing protein</fullName>
    </recommendedName>
</protein>
<organism evidence="1 2">
    <name type="scientific">Candidatus Berkelbacteria bacterium RBG_13_40_8</name>
    <dbReference type="NCBI Taxonomy" id="1797467"/>
    <lineage>
        <taxon>Bacteria</taxon>
        <taxon>Candidatus Berkelbacteria</taxon>
    </lineage>
</organism>
<name>A0A1F5DQK4_9BACT</name>
<gene>
    <name evidence="1" type="ORF">A2V71_00750</name>
</gene>
<dbReference type="AlphaFoldDB" id="A0A1F5DQK4"/>
<dbReference type="Pfam" id="PF11950">
    <property type="entry name" value="DUF3467"/>
    <property type="match status" value="1"/>
</dbReference>
<dbReference type="Proteomes" id="UP000178764">
    <property type="component" value="Unassembled WGS sequence"/>
</dbReference>
<comment type="caution">
    <text evidence="1">The sequence shown here is derived from an EMBL/GenBank/DDBJ whole genome shotgun (WGS) entry which is preliminary data.</text>
</comment>